<name>A0A7J3T9L5_9ARCH</name>
<sequence>MLEVTRKKGMSLIILDILRENRLHGYGIGEKIEELYGIERPSSGLIYPLLLSLEKRNLIRVYERGARDKKIYEITSTGIKYLEEHREEVERRKKFLRKIGEFWRMGGHEMVDAIKFLIKNIDSLSNDEKKEIENTLRDCAKKIRFIVEFGE</sequence>
<organism evidence="2">
    <name type="scientific">Candidatus Aciduliprofundum boonei</name>
    <dbReference type="NCBI Taxonomy" id="379547"/>
    <lineage>
        <taxon>Archaea</taxon>
        <taxon>Methanobacteriati</taxon>
        <taxon>Thermoplasmatota</taxon>
        <taxon>DHVE2 group</taxon>
        <taxon>Candidatus Aciduliprofundum</taxon>
    </lineage>
</organism>
<proteinExistence type="predicted"/>
<evidence type="ECO:0000259" key="1">
    <source>
        <dbReference type="Pfam" id="PF03551"/>
    </source>
</evidence>
<dbReference type="Gene3D" id="1.10.10.10">
    <property type="entry name" value="Winged helix-like DNA-binding domain superfamily/Winged helix DNA-binding domain"/>
    <property type="match status" value="1"/>
</dbReference>
<dbReference type="InterPro" id="IPR036388">
    <property type="entry name" value="WH-like_DNA-bd_sf"/>
</dbReference>
<dbReference type="SUPFAM" id="SSF46785">
    <property type="entry name" value="Winged helix' DNA-binding domain"/>
    <property type="match status" value="1"/>
</dbReference>
<dbReference type="PANTHER" id="PTHR43252:SF2">
    <property type="entry name" value="TRANSCRIPTION REGULATOR, PADR-LIKE FAMILY"/>
    <property type="match status" value="1"/>
</dbReference>
<protein>
    <submittedName>
        <fullName evidence="2">PadR family transcriptional regulator</fullName>
    </submittedName>
</protein>
<gene>
    <name evidence="2" type="ORF">ENL31_01410</name>
</gene>
<accession>A0A7J3T9L5</accession>
<dbReference type="InterPro" id="IPR005149">
    <property type="entry name" value="Tscrpt_reg_PadR_N"/>
</dbReference>
<dbReference type="Pfam" id="PF03551">
    <property type="entry name" value="PadR"/>
    <property type="match status" value="1"/>
</dbReference>
<dbReference type="PANTHER" id="PTHR43252">
    <property type="entry name" value="TRANSCRIPTIONAL REGULATOR YQJI"/>
    <property type="match status" value="1"/>
</dbReference>
<dbReference type="AlphaFoldDB" id="A0A7J3T9L5"/>
<dbReference type="EMBL" id="DRTM01000103">
    <property type="protein sequence ID" value="HHE75770.1"/>
    <property type="molecule type" value="Genomic_DNA"/>
</dbReference>
<dbReference type="InterPro" id="IPR036390">
    <property type="entry name" value="WH_DNA-bd_sf"/>
</dbReference>
<evidence type="ECO:0000313" key="2">
    <source>
        <dbReference type="EMBL" id="HHE75770.1"/>
    </source>
</evidence>
<feature type="domain" description="Transcription regulator PadR N-terminal" evidence="1">
    <location>
        <begin position="14"/>
        <end position="84"/>
    </location>
</feature>
<dbReference type="Proteomes" id="UP000886130">
    <property type="component" value="Unassembled WGS sequence"/>
</dbReference>
<comment type="caution">
    <text evidence="2">The sequence shown here is derived from an EMBL/GenBank/DDBJ whole genome shotgun (WGS) entry which is preliminary data.</text>
</comment>
<reference evidence="2" key="1">
    <citation type="journal article" date="2020" name="mSystems">
        <title>Genome- and Community-Level Interaction Insights into Carbon Utilization and Element Cycling Functions of Hydrothermarchaeota in Hydrothermal Sediment.</title>
        <authorList>
            <person name="Zhou Z."/>
            <person name="Liu Y."/>
            <person name="Xu W."/>
            <person name="Pan J."/>
            <person name="Luo Z.H."/>
            <person name="Li M."/>
        </authorList>
    </citation>
    <scope>NUCLEOTIDE SEQUENCE [LARGE SCALE GENOMIC DNA]</scope>
    <source>
        <strain evidence="2">HyVt-85</strain>
    </source>
</reference>